<keyword evidence="3" id="KW-0378">Hydrolase</keyword>
<dbReference type="SMART" id="SM00173">
    <property type="entry name" value="RAS"/>
    <property type="match status" value="1"/>
</dbReference>
<evidence type="ECO:0000256" key="1">
    <source>
        <dbReference type="ARBA" id="ARBA00008344"/>
    </source>
</evidence>
<dbReference type="Proteomes" id="UP001159427">
    <property type="component" value="Unassembled WGS sequence"/>
</dbReference>
<dbReference type="EC" id="3.6.5.2" evidence="2"/>
<organism evidence="5 6">
    <name type="scientific">Porites evermanni</name>
    <dbReference type="NCBI Taxonomy" id="104178"/>
    <lineage>
        <taxon>Eukaryota</taxon>
        <taxon>Metazoa</taxon>
        <taxon>Cnidaria</taxon>
        <taxon>Anthozoa</taxon>
        <taxon>Hexacorallia</taxon>
        <taxon>Scleractinia</taxon>
        <taxon>Fungiina</taxon>
        <taxon>Poritidae</taxon>
        <taxon>Porites</taxon>
    </lineage>
</organism>
<dbReference type="PROSITE" id="PS51419">
    <property type="entry name" value="RAB"/>
    <property type="match status" value="1"/>
</dbReference>
<dbReference type="Pfam" id="PF00071">
    <property type="entry name" value="Ras"/>
    <property type="match status" value="1"/>
</dbReference>
<dbReference type="Gene3D" id="3.40.50.300">
    <property type="entry name" value="P-loop containing nucleotide triphosphate hydrolases"/>
    <property type="match status" value="1"/>
</dbReference>
<dbReference type="InterPro" id="IPR051065">
    <property type="entry name" value="Ras-related_GTPase"/>
</dbReference>
<dbReference type="SMART" id="SM00175">
    <property type="entry name" value="RAB"/>
    <property type="match status" value="1"/>
</dbReference>
<keyword evidence="6" id="KW-1185">Reference proteome</keyword>
<protein>
    <recommendedName>
        <fullName evidence="2">small monomeric GTPase</fullName>
        <ecNumber evidence="2">3.6.5.2</ecNumber>
    </recommendedName>
</protein>
<dbReference type="PRINTS" id="PR00449">
    <property type="entry name" value="RASTRNSFRMNG"/>
</dbReference>
<comment type="catalytic activity">
    <reaction evidence="4">
        <text>GTP + H2O = GDP + phosphate + H(+)</text>
        <dbReference type="Rhea" id="RHEA:19669"/>
        <dbReference type="ChEBI" id="CHEBI:15377"/>
        <dbReference type="ChEBI" id="CHEBI:15378"/>
        <dbReference type="ChEBI" id="CHEBI:37565"/>
        <dbReference type="ChEBI" id="CHEBI:43474"/>
        <dbReference type="ChEBI" id="CHEBI:58189"/>
        <dbReference type="EC" id="3.6.5.2"/>
    </reaction>
</comment>
<evidence type="ECO:0000313" key="6">
    <source>
        <dbReference type="Proteomes" id="UP001159427"/>
    </source>
</evidence>
<gene>
    <name evidence="5" type="ORF">PEVE_00005336</name>
</gene>
<evidence type="ECO:0000256" key="2">
    <source>
        <dbReference type="ARBA" id="ARBA00011984"/>
    </source>
</evidence>
<accession>A0ABN8LWS1</accession>
<sequence>MNTAQTSRLGENKPILVKLVLVGKLGVGKSAMIVRFLTKRFIGEYDQNIGLMYHYHKRLENQQVRVEILESGGKDFIESSDVHTLWGDVFLLVYAINDRSSFEELIPLRQHLEKVRAADKPLVVLIGNKKDTENDREVGKQEGLQFSKENNCSYYEISTKASYEDVENVFSEAIRDIARHKMTQRALNGVKQTSHNKIMEIVEKNVGRNRAMSSVKETIDEYCATRSEELSQDFSRDRRNTFT</sequence>
<evidence type="ECO:0000256" key="4">
    <source>
        <dbReference type="ARBA" id="ARBA00048098"/>
    </source>
</evidence>
<comment type="caution">
    <text evidence="5">The sequence shown here is derived from an EMBL/GenBank/DDBJ whole genome shotgun (WGS) entry which is preliminary data.</text>
</comment>
<proteinExistence type="inferred from homology"/>
<evidence type="ECO:0000256" key="3">
    <source>
        <dbReference type="ARBA" id="ARBA00022801"/>
    </source>
</evidence>
<dbReference type="PANTHER" id="PTHR45704">
    <property type="entry name" value="RAS-LIKE FAMILY MEMBER 11"/>
    <property type="match status" value="1"/>
</dbReference>
<comment type="similarity">
    <text evidence="1">Belongs to the small GTPase superfamily. Ras family.</text>
</comment>
<dbReference type="NCBIfam" id="TIGR00231">
    <property type="entry name" value="small_GTP"/>
    <property type="match status" value="1"/>
</dbReference>
<dbReference type="InterPro" id="IPR005225">
    <property type="entry name" value="Small_GTP-bd"/>
</dbReference>
<dbReference type="SMART" id="SM00174">
    <property type="entry name" value="RHO"/>
    <property type="match status" value="1"/>
</dbReference>
<dbReference type="PROSITE" id="PS51421">
    <property type="entry name" value="RAS"/>
    <property type="match status" value="1"/>
</dbReference>
<dbReference type="SUPFAM" id="SSF52540">
    <property type="entry name" value="P-loop containing nucleoside triphosphate hydrolases"/>
    <property type="match status" value="1"/>
</dbReference>
<dbReference type="InterPro" id="IPR027417">
    <property type="entry name" value="P-loop_NTPase"/>
</dbReference>
<evidence type="ECO:0000313" key="5">
    <source>
        <dbReference type="EMBL" id="CAH3020032.1"/>
    </source>
</evidence>
<dbReference type="InterPro" id="IPR001806">
    <property type="entry name" value="Small_GTPase"/>
</dbReference>
<reference evidence="5 6" key="1">
    <citation type="submission" date="2022-05" db="EMBL/GenBank/DDBJ databases">
        <authorList>
            <consortium name="Genoscope - CEA"/>
            <person name="William W."/>
        </authorList>
    </citation>
    <scope>NUCLEOTIDE SEQUENCE [LARGE SCALE GENOMIC DNA]</scope>
</reference>
<dbReference type="EMBL" id="CALNXI010000134">
    <property type="protein sequence ID" value="CAH3020032.1"/>
    <property type="molecule type" value="Genomic_DNA"/>
</dbReference>
<name>A0ABN8LWS1_9CNID</name>